<proteinExistence type="predicted"/>
<keyword evidence="4" id="KW-1185">Reference proteome</keyword>
<dbReference type="PANTHER" id="PTHR11749">
    <property type="entry name" value="RIBULOSE-5-PHOSPHATE-3-EPIMERASE"/>
    <property type="match status" value="1"/>
</dbReference>
<evidence type="ECO:0000256" key="2">
    <source>
        <dbReference type="ARBA" id="ARBA00023235"/>
    </source>
</evidence>
<accession>A0ABS7MII6</accession>
<name>A0ABS7MII6_9ACTN</name>
<evidence type="ECO:0000256" key="1">
    <source>
        <dbReference type="ARBA" id="ARBA00022723"/>
    </source>
</evidence>
<keyword evidence="2" id="KW-0413">Isomerase</keyword>
<dbReference type="CDD" id="cd00429">
    <property type="entry name" value="RPE"/>
    <property type="match status" value="1"/>
</dbReference>
<dbReference type="Proteomes" id="UP000700908">
    <property type="component" value="Unassembled WGS sequence"/>
</dbReference>
<dbReference type="Gene3D" id="3.20.20.70">
    <property type="entry name" value="Aldolase class I"/>
    <property type="match status" value="1"/>
</dbReference>
<evidence type="ECO:0000313" key="4">
    <source>
        <dbReference type="Proteomes" id="UP000700908"/>
    </source>
</evidence>
<dbReference type="RefSeq" id="WP_222198779.1">
    <property type="nucleotide sequence ID" value="NZ_JAIMFO010000004.1"/>
</dbReference>
<gene>
    <name evidence="3" type="ORF">K6V98_01620</name>
</gene>
<dbReference type="SUPFAM" id="SSF51366">
    <property type="entry name" value="Ribulose-phoshate binding barrel"/>
    <property type="match status" value="1"/>
</dbReference>
<dbReference type="EMBL" id="JAIMFO010000004">
    <property type="protein sequence ID" value="MBY4797062.1"/>
    <property type="molecule type" value="Genomic_DNA"/>
</dbReference>
<keyword evidence="1" id="KW-0479">Metal-binding</keyword>
<dbReference type="InterPro" id="IPR000056">
    <property type="entry name" value="Ribul_P_3_epim-like"/>
</dbReference>
<dbReference type="InterPro" id="IPR013785">
    <property type="entry name" value="Aldolase_TIM"/>
</dbReference>
<comment type="caution">
    <text evidence="3">The sequence shown here is derived from an EMBL/GenBank/DDBJ whole genome shotgun (WGS) entry which is preliminary data.</text>
</comment>
<organism evidence="3 4">
    <name type="scientific">Collinsella ureilytica</name>
    <dbReference type="NCBI Taxonomy" id="2869515"/>
    <lineage>
        <taxon>Bacteria</taxon>
        <taxon>Bacillati</taxon>
        <taxon>Actinomycetota</taxon>
        <taxon>Coriobacteriia</taxon>
        <taxon>Coriobacteriales</taxon>
        <taxon>Coriobacteriaceae</taxon>
        <taxon>Collinsella</taxon>
    </lineage>
</organism>
<protein>
    <submittedName>
        <fullName evidence="3">Ribulose-phosphate 3-epimerase</fullName>
    </submittedName>
</protein>
<dbReference type="Pfam" id="PF00834">
    <property type="entry name" value="Ribul_P_3_epim"/>
    <property type="match status" value="1"/>
</dbReference>
<sequence>MSDEKIDIFPSIMCGKPWELKEYIQAFEEAGVSGIHFDVMDGHYVPNIMLGMDDYQAIRSLTSLPLDIHVMTTNPEGFFNYFLPLSKGDRFCFHPEVCKQPYRLLEKIRREGAKAGIVLSPGEPVSYVKECLGVLDFVLIMAVSPGFAGQTMVPDHLSKISRVHALVSDADHPIEIVIDGNTTVAHATKMVGAGATGLVIGTSSAMAEGPGAFVDLYHDYTNRISDSKN</sequence>
<reference evidence="3 4" key="1">
    <citation type="submission" date="2021-08" db="EMBL/GenBank/DDBJ databases">
        <title>Collinsella faecalis sp. nov. isolated from swine faeces.</title>
        <authorList>
            <person name="Oh B.S."/>
            <person name="Lee J.H."/>
        </authorList>
    </citation>
    <scope>NUCLEOTIDE SEQUENCE [LARGE SCALE GENOMIC DNA]</scope>
    <source>
        <strain evidence="3 4">AGMB00827</strain>
    </source>
</reference>
<dbReference type="InterPro" id="IPR011060">
    <property type="entry name" value="RibuloseP-bd_barrel"/>
</dbReference>
<evidence type="ECO:0000313" key="3">
    <source>
        <dbReference type="EMBL" id="MBY4797062.1"/>
    </source>
</evidence>